<sequence>MINTRITGTRETRNILRAADQTAWLYVDHLHQSVEQEDLVMLLEENIIRGKTECEELNVMGSNRAFRVGIPFDLDQAEEPQF</sequence>
<reference evidence="1 2" key="1">
    <citation type="journal article" date="2022" name="Allergy">
        <title>Genome assembly and annotation of Periplaneta americana reveal a comprehensive cockroach allergen profile.</title>
        <authorList>
            <person name="Wang L."/>
            <person name="Xiong Q."/>
            <person name="Saelim N."/>
            <person name="Wang L."/>
            <person name="Nong W."/>
            <person name="Wan A.T."/>
            <person name="Shi M."/>
            <person name="Liu X."/>
            <person name="Cao Q."/>
            <person name="Hui J.H.L."/>
            <person name="Sookrung N."/>
            <person name="Leung T.F."/>
            <person name="Tungtrongchitr A."/>
            <person name="Tsui S.K.W."/>
        </authorList>
    </citation>
    <scope>NUCLEOTIDE SEQUENCE [LARGE SCALE GENOMIC DNA]</scope>
    <source>
        <strain evidence="1">PWHHKU_190912</strain>
    </source>
</reference>
<proteinExistence type="predicted"/>
<evidence type="ECO:0000313" key="1">
    <source>
        <dbReference type="EMBL" id="KAJ4437563.1"/>
    </source>
</evidence>
<dbReference type="EMBL" id="JAJSOF020000021">
    <property type="protein sequence ID" value="KAJ4437563.1"/>
    <property type="molecule type" value="Genomic_DNA"/>
</dbReference>
<evidence type="ECO:0000313" key="2">
    <source>
        <dbReference type="Proteomes" id="UP001148838"/>
    </source>
</evidence>
<protein>
    <submittedName>
        <fullName evidence="1">Uncharacterized protein</fullName>
    </submittedName>
</protein>
<dbReference type="Proteomes" id="UP001148838">
    <property type="component" value="Unassembled WGS sequence"/>
</dbReference>
<keyword evidence="2" id="KW-1185">Reference proteome</keyword>
<accession>A0ABQ8STP2</accession>
<name>A0ABQ8STP2_PERAM</name>
<organism evidence="1 2">
    <name type="scientific">Periplaneta americana</name>
    <name type="common">American cockroach</name>
    <name type="synonym">Blatta americana</name>
    <dbReference type="NCBI Taxonomy" id="6978"/>
    <lineage>
        <taxon>Eukaryota</taxon>
        <taxon>Metazoa</taxon>
        <taxon>Ecdysozoa</taxon>
        <taxon>Arthropoda</taxon>
        <taxon>Hexapoda</taxon>
        <taxon>Insecta</taxon>
        <taxon>Pterygota</taxon>
        <taxon>Neoptera</taxon>
        <taxon>Polyneoptera</taxon>
        <taxon>Dictyoptera</taxon>
        <taxon>Blattodea</taxon>
        <taxon>Blattoidea</taxon>
        <taxon>Blattidae</taxon>
        <taxon>Blattinae</taxon>
        <taxon>Periplaneta</taxon>
    </lineage>
</organism>
<comment type="caution">
    <text evidence="1">The sequence shown here is derived from an EMBL/GenBank/DDBJ whole genome shotgun (WGS) entry which is preliminary data.</text>
</comment>
<gene>
    <name evidence="1" type="ORF">ANN_17708</name>
</gene>